<name>A0A8K0CBD8_IGNLU</name>
<feature type="transmembrane region" description="Helical" evidence="8">
    <location>
        <begin position="185"/>
        <end position="205"/>
    </location>
</feature>
<keyword evidence="3 7" id="KW-0812">Transmembrane</keyword>
<evidence type="ECO:0000313" key="10">
    <source>
        <dbReference type="EMBL" id="KAF2884375.1"/>
    </source>
</evidence>
<dbReference type="PROSITE" id="PS51225">
    <property type="entry name" value="MARVEL"/>
    <property type="match status" value="1"/>
</dbReference>
<evidence type="ECO:0000256" key="5">
    <source>
        <dbReference type="ARBA" id="ARBA00023136"/>
    </source>
</evidence>
<evidence type="ECO:0000259" key="9">
    <source>
        <dbReference type="PROSITE" id="PS51225"/>
    </source>
</evidence>
<reference evidence="10" key="1">
    <citation type="submission" date="2019-08" db="EMBL/GenBank/DDBJ databases">
        <title>The genome of the North American firefly Photinus pyralis.</title>
        <authorList>
            <consortium name="Photinus pyralis genome working group"/>
            <person name="Fallon T.R."/>
            <person name="Sander Lower S.E."/>
            <person name="Weng J.-K."/>
        </authorList>
    </citation>
    <scope>NUCLEOTIDE SEQUENCE</scope>
    <source>
        <strain evidence="10">TRF0915ILg1</strain>
        <tissue evidence="10">Whole body</tissue>
    </source>
</reference>
<dbReference type="InterPro" id="IPR008253">
    <property type="entry name" value="Marvel"/>
</dbReference>
<gene>
    <name evidence="10" type="ORF">ILUMI_21824</name>
</gene>
<dbReference type="PANTHER" id="PTHR10306">
    <property type="entry name" value="SYNAPTOPHYSIN"/>
    <property type="match status" value="1"/>
</dbReference>
<feature type="domain" description="MARVEL" evidence="9">
    <location>
        <begin position="7"/>
        <end position="209"/>
    </location>
</feature>
<dbReference type="PANTHER" id="PTHR10306:SF17">
    <property type="entry name" value="MARVEL DOMAIN-CONTAINING PROTEIN"/>
    <property type="match status" value="1"/>
</dbReference>
<evidence type="ECO:0000256" key="3">
    <source>
        <dbReference type="ARBA" id="ARBA00022692"/>
    </source>
</evidence>
<dbReference type="InterPro" id="IPR001285">
    <property type="entry name" value="Synaptophysin/porin"/>
</dbReference>
<evidence type="ECO:0000256" key="7">
    <source>
        <dbReference type="PROSITE-ProRule" id="PRU00581"/>
    </source>
</evidence>
<comment type="subcellular location">
    <subcellularLocation>
        <location evidence="1">Membrane</location>
        <topology evidence="1">Multi-pass membrane protein</topology>
    </subcellularLocation>
</comment>
<accession>A0A8K0CBD8</accession>
<protein>
    <recommendedName>
        <fullName evidence="9">MARVEL domain-containing protein</fullName>
    </recommendedName>
</protein>
<dbReference type="Pfam" id="PF01284">
    <property type="entry name" value="MARVEL"/>
    <property type="match status" value="1"/>
</dbReference>
<keyword evidence="6" id="KW-0325">Glycoprotein</keyword>
<evidence type="ECO:0000256" key="6">
    <source>
        <dbReference type="ARBA" id="ARBA00023180"/>
    </source>
</evidence>
<evidence type="ECO:0000256" key="2">
    <source>
        <dbReference type="ARBA" id="ARBA00006476"/>
    </source>
</evidence>
<proteinExistence type="inferred from homology"/>
<keyword evidence="4 8" id="KW-1133">Transmembrane helix</keyword>
<keyword evidence="11" id="KW-1185">Reference proteome</keyword>
<feature type="transmembrane region" description="Helical" evidence="8">
    <location>
        <begin position="91"/>
        <end position="113"/>
    </location>
</feature>
<feature type="transmembrane region" description="Helical" evidence="8">
    <location>
        <begin position="125"/>
        <end position="146"/>
    </location>
</feature>
<evidence type="ECO:0000313" key="11">
    <source>
        <dbReference type="Proteomes" id="UP000801492"/>
    </source>
</evidence>
<dbReference type="Proteomes" id="UP000801492">
    <property type="component" value="Unassembled WGS sequence"/>
</dbReference>
<dbReference type="GO" id="GO:0030672">
    <property type="term" value="C:synaptic vesicle membrane"/>
    <property type="evidence" value="ECO:0007669"/>
    <property type="project" value="TreeGrafter"/>
</dbReference>
<dbReference type="PRINTS" id="PR00220">
    <property type="entry name" value="SYNAPTOPHYSN"/>
</dbReference>
<organism evidence="10 11">
    <name type="scientific">Ignelater luminosus</name>
    <name type="common">Cucubano</name>
    <name type="synonym">Pyrophorus luminosus</name>
    <dbReference type="NCBI Taxonomy" id="2038154"/>
    <lineage>
        <taxon>Eukaryota</taxon>
        <taxon>Metazoa</taxon>
        <taxon>Ecdysozoa</taxon>
        <taxon>Arthropoda</taxon>
        <taxon>Hexapoda</taxon>
        <taxon>Insecta</taxon>
        <taxon>Pterygota</taxon>
        <taxon>Neoptera</taxon>
        <taxon>Endopterygota</taxon>
        <taxon>Coleoptera</taxon>
        <taxon>Polyphaga</taxon>
        <taxon>Elateriformia</taxon>
        <taxon>Elateroidea</taxon>
        <taxon>Elateridae</taxon>
        <taxon>Agrypninae</taxon>
        <taxon>Pyrophorini</taxon>
        <taxon>Ignelater</taxon>
    </lineage>
</organism>
<comment type="caution">
    <text evidence="10">The sequence shown here is derived from an EMBL/GenBank/DDBJ whole genome shotgun (WGS) entry which is preliminary data.</text>
</comment>
<comment type="similarity">
    <text evidence="2">Belongs to the synaptophysin/synaptobrevin family.</text>
</comment>
<evidence type="ECO:0000256" key="4">
    <source>
        <dbReference type="ARBA" id="ARBA00022989"/>
    </source>
</evidence>
<evidence type="ECO:0000256" key="1">
    <source>
        <dbReference type="ARBA" id="ARBA00004141"/>
    </source>
</evidence>
<evidence type="ECO:0000256" key="8">
    <source>
        <dbReference type="SAM" id="Phobius"/>
    </source>
</evidence>
<keyword evidence="5 7" id="KW-0472">Membrane</keyword>
<sequence>MDLNFSVFQEPRGVMRVLHLIFSISAFASVTEFGGSVTFNCKFDNKPSEYVYKYDYPFQLNLNDHELNPGNITECHPKVSIIGDFSSDARFFVATGVLALLFTLAIIFVYAKFDNMYKTNNQVPLIDFVITVIFAVLWLSSSAAWANGLSGLKHATDSNTIGWKGINDTCKKCPVSISAFSTLNISVVLGFLNFFLWAADLWFVYKETAWFQGNQGVITSGV</sequence>
<dbReference type="OrthoDB" id="10006326at2759"/>
<dbReference type="AlphaFoldDB" id="A0A8K0CBD8"/>
<dbReference type="EMBL" id="VTPC01090180">
    <property type="protein sequence ID" value="KAF2884375.1"/>
    <property type="molecule type" value="Genomic_DNA"/>
</dbReference>